<dbReference type="GO" id="GO:0005543">
    <property type="term" value="F:phospholipid binding"/>
    <property type="evidence" value="ECO:0007669"/>
    <property type="project" value="TreeGrafter"/>
</dbReference>
<keyword evidence="9" id="KW-1185">Reference proteome</keyword>
<comment type="subcellular location">
    <subcellularLocation>
        <location evidence="1">Cytoplasm</location>
    </subcellularLocation>
</comment>
<dbReference type="SMART" id="SM00726">
    <property type="entry name" value="UIM"/>
    <property type="match status" value="2"/>
</dbReference>
<dbReference type="GO" id="GO:0030125">
    <property type="term" value="C:clathrin vesicle coat"/>
    <property type="evidence" value="ECO:0007669"/>
    <property type="project" value="TreeGrafter"/>
</dbReference>
<feature type="compositionally biased region" description="Low complexity" evidence="7">
    <location>
        <begin position="344"/>
        <end position="355"/>
    </location>
</feature>
<dbReference type="GO" id="GO:0005768">
    <property type="term" value="C:endosome"/>
    <property type="evidence" value="ECO:0007669"/>
    <property type="project" value="TreeGrafter"/>
</dbReference>
<evidence type="ECO:0000256" key="2">
    <source>
        <dbReference type="ARBA" id="ARBA00010130"/>
    </source>
</evidence>
<feature type="domain" description="ENTH" evidence="8">
    <location>
        <begin position="63"/>
        <end position="194"/>
    </location>
</feature>
<reference evidence="10" key="1">
    <citation type="submission" date="2019-12" db="UniProtKB">
        <authorList>
            <consortium name="WormBaseParasite"/>
        </authorList>
    </citation>
    <scope>IDENTIFICATION</scope>
</reference>
<evidence type="ECO:0000256" key="1">
    <source>
        <dbReference type="ARBA" id="ARBA00004496"/>
    </source>
</evidence>
<name>A0A5S6QHJ6_TRIMR</name>
<feature type="region of interest" description="Disordered" evidence="7">
    <location>
        <begin position="1"/>
        <end position="28"/>
    </location>
</feature>
<dbReference type="AlphaFoldDB" id="A0A5S6QHJ6"/>
<feature type="compositionally biased region" description="Polar residues" evidence="7">
    <location>
        <begin position="1"/>
        <end position="15"/>
    </location>
</feature>
<evidence type="ECO:0000259" key="8">
    <source>
        <dbReference type="PROSITE" id="PS50942"/>
    </source>
</evidence>
<dbReference type="GO" id="GO:0005886">
    <property type="term" value="C:plasma membrane"/>
    <property type="evidence" value="ECO:0007669"/>
    <property type="project" value="TreeGrafter"/>
</dbReference>
<feature type="compositionally biased region" description="Basic and acidic residues" evidence="7">
    <location>
        <begin position="19"/>
        <end position="28"/>
    </location>
</feature>
<feature type="region of interest" description="Disordered" evidence="7">
    <location>
        <begin position="469"/>
        <end position="549"/>
    </location>
</feature>
<dbReference type="GO" id="GO:0006897">
    <property type="term" value="P:endocytosis"/>
    <property type="evidence" value="ECO:0007669"/>
    <property type="project" value="TreeGrafter"/>
</dbReference>
<evidence type="ECO:0000256" key="6">
    <source>
        <dbReference type="ARBA" id="ARBA00023121"/>
    </source>
</evidence>
<dbReference type="Pfam" id="PF01417">
    <property type="entry name" value="ENTH"/>
    <property type="match status" value="1"/>
</dbReference>
<feature type="region of interest" description="Disordered" evidence="7">
    <location>
        <begin position="313"/>
        <end position="370"/>
    </location>
</feature>
<feature type="compositionally biased region" description="Low complexity" evidence="7">
    <location>
        <begin position="508"/>
        <end position="523"/>
    </location>
</feature>
<evidence type="ECO:0000256" key="5">
    <source>
        <dbReference type="ARBA" id="ARBA00022737"/>
    </source>
</evidence>
<dbReference type="STRING" id="70415.A0A5S6QHJ6"/>
<dbReference type="Gene3D" id="1.25.40.90">
    <property type="match status" value="1"/>
</dbReference>
<accession>A0A5S6QHJ6</accession>
<dbReference type="FunFam" id="1.25.40.90:FF:000002">
    <property type="entry name" value="epsin-2 isoform X1"/>
    <property type="match status" value="1"/>
</dbReference>
<dbReference type="PROSITE" id="PS50330">
    <property type="entry name" value="UIM"/>
    <property type="match status" value="1"/>
</dbReference>
<keyword evidence="3" id="KW-0963">Cytoplasm</keyword>
<dbReference type="SMART" id="SM00273">
    <property type="entry name" value="ENTH"/>
    <property type="match status" value="1"/>
</dbReference>
<organism evidence="9 10">
    <name type="scientific">Trichuris muris</name>
    <name type="common">Mouse whipworm</name>
    <dbReference type="NCBI Taxonomy" id="70415"/>
    <lineage>
        <taxon>Eukaryota</taxon>
        <taxon>Metazoa</taxon>
        <taxon>Ecdysozoa</taxon>
        <taxon>Nematoda</taxon>
        <taxon>Enoplea</taxon>
        <taxon>Dorylaimia</taxon>
        <taxon>Trichinellida</taxon>
        <taxon>Trichuridae</taxon>
        <taxon>Trichuris</taxon>
    </lineage>
</organism>
<keyword evidence="4" id="KW-0597">Phosphoprotein</keyword>
<keyword evidence="5" id="KW-0677">Repeat</keyword>
<dbReference type="Proteomes" id="UP000046395">
    <property type="component" value="Unassembled WGS sequence"/>
</dbReference>
<feature type="region of interest" description="Disordered" evidence="7">
    <location>
        <begin position="210"/>
        <end position="237"/>
    </location>
</feature>
<dbReference type="PROSITE" id="PS50942">
    <property type="entry name" value="ENTH"/>
    <property type="match status" value="1"/>
</dbReference>
<dbReference type="CDD" id="cd16990">
    <property type="entry name" value="ENTH_Epsin"/>
    <property type="match status" value="1"/>
</dbReference>
<dbReference type="PANTHER" id="PTHR12276">
    <property type="entry name" value="EPSIN/ENT-RELATED"/>
    <property type="match status" value="1"/>
</dbReference>
<dbReference type="InterPro" id="IPR003903">
    <property type="entry name" value="UIM_dom"/>
</dbReference>
<evidence type="ECO:0000256" key="4">
    <source>
        <dbReference type="ARBA" id="ARBA00022553"/>
    </source>
</evidence>
<dbReference type="GO" id="GO:0030276">
    <property type="term" value="F:clathrin binding"/>
    <property type="evidence" value="ECO:0007669"/>
    <property type="project" value="TreeGrafter"/>
</dbReference>
<proteinExistence type="inferred from homology"/>
<dbReference type="SUPFAM" id="SSF48464">
    <property type="entry name" value="ENTH/VHS domain"/>
    <property type="match status" value="1"/>
</dbReference>
<feature type="compositionally biased region" description="Polar residues" evidence="7">
    <location>
        <begin position="477"/>
        <end position="496"/>
    </location>
</feature>
<feature type="compositionally biased region" description="Basic and acidic residues" evidence="7">
    <location>
        <begin position="225"/>
        <end position="236"/>
    </location>
</feature>
<evidence type="ECO:0000313" key="9">
    <source>
        <dbReference type="Proteomes" id="UP000046395"/>
    </source>
</evidence>
<evidence type="ECO:0000256" key="3">
    <source>
        <dbReference type="ARBA" id="ARBA00022490"/>
    </source>
</evidence>
<keyword evidence="6" id="KW-0446">Lipid-binding</keyword>
<dbReference type="InterPro" id="IPR013809">
    <property type="entry name" value="ENTH"/>
</dbReference>
<evidence type="ECO:0000313" key="10">
    <source>
        <dbReference type="WBParaSite" id="TMUE_2000006663.1"/>
    </source>
</evidence>
<sequence length="549" mass="60539">MLELSSGNRTRTPSENMEPETRKLEERHLPSNRGISCWPPSYVVVSVATMIGSIPSLRRHVKNVACNYSDAQVKVREATSNDPWGPSSSLMSEIADMTFNAMAFSEIMQMIWKRLNDHGKNWRHVYKSLVLLDYLIKLGSEKVAQQCRENIYAIQTLKDFQHVEDNKDQGINVREKAKQLVSLLKDEERMKNERSRAQLARRRFTQHGMGISCDGSVRDQTQVSHPREIAQRKDCRPSSIGEEELQLRIALALSKEEAQKEEEFRRDDDVRLQMALKQSQVQNEHVMSRDGTVAYPETQASVTDNLLNLQQPAKVTSSSASSQASPWPFIPPLASNDPWAPAGTSSHSTTTSSSTAILDPFGSPLPAEFQNDPWLPVDSKQKDYSNAAGQPPEANADALSFSATLDPLIQPTSESSAIENVSAIGTGSTKEPFENGTAKLPMDAAVPQKRNLRTPESFLGENSSLVNLDNLLGPPKQASSGSNNPFLNSGSNNPFLAQQRPMPTLNEMRSASSMANPMSSSASTAGQPGSWILPQPLQPQRPSSTNPFL</sequence>
<dbReference type="WBParaSite" id="TMUE_2000006663.1">
    <property type="protein sequence ID" value="TMUE_2000006663.1"/>
    <property type="gene ID" value="WBGene00294269"/>
</dbReference>
<comment type="similarity">
    <text evidence="2">Belongs to the epsin family.</text>
</comment>
<dbReference type="PANTHER" id="PTHR12276:SF115">
    <property type="entry name" value="FI19443P1"/>
    <property type="match status" value="1"/>
</dbReference>
<dbReference type="InterPro" id="IPR008942">
    <property type="entry name" value="ENTH_VHS"/>
</dbReference>
<evidence type="ECO:0000256" key="7">
    <source>
        <dbReference type="SAM" id="MobiDB-lite"/>
    </source>
</evidence>
<protein>
    <submittedName>
        <fullName evidence="10">ENTH domain-containing protein</fullName>
    </submittedName>
</protein>